<dbReference type="PROSITE" id="PS51897">
    <property type="entry name" value="ANNEXIN_2"/>
    <property type="match status" value="8"/>
</dbReference>
<dbReference type="PANTHER" id="PTHR10502">
    <property type="entry name" value="ANNEXIN"/>
    <property type="match status" value="1"/>
</dbReference>
<dbReference type="Pfam" id="PF00191">
    <property type="entry name" value="Annexin"/>
    <property type="match status" value="9"/>
</dbReference>
<organism evidence="16 17">
    <name type="scientific">Rotaria socialis</name>
    <dbReference type="NCBI Taxonomy" id="392032"/>
    <lineage>
        <taxon>Eukaryota</taxon>
        <taxon>Metazoa</taxon>
        <taxon>Spiralia</taxon>
        <taxon>Gnathifera</taxon>
        <taxon>Rotifera</taxon>
        <taxon>Eurotatoria</taxon>
        <taxon>Bdelloidea</taxon>
        <taxon>Philodinida</taxon>
        <taxon>Philodinidae</taxon>
        <taxon>Rotaria</taxon>
    </lineage>
</organism>
<dbReference type="GO" id="GO:0005886">
    <property type="term" value="C:plasma membrane"/>
    <property type="evidence" value="ECO:0007669"/>
    <property type="project" value="TreeGrafter"/>
</dbReference>
<dbReference type="FunFam" id="1.10.220.10:FF:000001">
    <property type="entry name" value="Annexin"/>
    <property type="match status" value="2"/>
</dbReference>
<dbReference type="InterPro" id="IPR037104">
    <property type="entry name" value="Annexin_sf"/>
</dbReference>
<evidence type="ECO:0000256" key="12">
    <source>
        <dbReference type="ARBA" id="ARBA00060393"/>
    </source>
</evidence>
<evidence type="ECO:0000256" key="4">
    <source>
        <dbReference type="ARBA" id="ARBA00022553"/>
    </source>
</evidence>
<comment type="subcellular location">
    <subcellularLocation>
        <location evidence="1">Host cell</location>
    </subcellularLocation>
    <subcellularLocation>
        <location evidence="2">Secreted</location>
        <location evidence="2">Extracellular exosome</location>
    </subcellularLocation>
    <subcellularLocation>
        <location evidence="12">Tegument</location>
    </subcellularLocation>
</comment>
<dbReference type="GO" id="GO:0005634">
    <property type="term" value="C:nucleus"/>
    <property type="evidence" value="ECO:0007669"/>
    <property type="project" value="TreeGrafter"/>
</dbReference>
<name>A0A820WJH3_9BILA</name>
<dbReference type="GO" id="GO:0005737">
    <property type="term" value="C:cytoplasm"/>
    <property type="evidence" value="ECO:0007669"/>
    <property type="project" value="TreeGrafter"/>
</dbReference>
<evidence type="ECO:0000313" key="16">
    <source>
        <dbReference type="EMBL" id="CAF4517087.1"/>
    </source>
</evidence>
<feature type="compositionally biased region" description="Basic and acidic residues" evidence="15">
    <location>
        <begin position="408"/>
        <end position="421"/>
    </location>
</feature>
<keyword evidence="4" id="KW-0597">Phosphoprotein</keyword>
<feature type="region of interest" description="Disordered" evidence="15">
    <location>
        <begin position="323"/>
        <end position="421"/>
    </location>
</feature>
<dbReference type="FunFam" id="1.10.220.10:FF:000004">
    <property type="entry name" value="Annexin"/>
    <property type="match status" value="1"/>
</dbReference>
<proteinExistence type="inferred from homology"/>
<comment type="domain">
    <text evidence="14">A pair of annexin repeats may form one binding site for calcium and phospholipid.</text>
</comment>
<dbReference type="GO" id="GO:0001786">
    <property type="term" value="F:phosphatidylserine binding"/>
    <property type="evidence" value="ECO:0007669"/>
    <property type="project" value="TreeGrafter"/>
</dbReference>
<evidence type="ECO:0000256" key="11">
    <source>
        <dbReference type="ARBA" id="ARBA00059330"/>
    </source>
</evidence>
<evidence type="ECO:0000256" key="5">
    <source>
        <dbReference type="ARBA" id="ARBA00022723"/>
    </source>
</evidence>
<dbReference type="FunFam" id="1.10.220.10:FF:000003">
    <property type="entry name" value="Annexin"/>
    <property type="match status" value="2"/>
</dbReference>
<sequence length="1095" mass="125865">AIKGLGTSEEALIEILASRSNKRLRDINNLYPKRGSLPSPIITPLSSSPLSSKNKIHTQTFVEIRSDIPNVRIYFTVDGTKPDPFQTFRTGSISTYLYRGAFRLGSGRRVVKAIAVTQNGLRESNIITKFLDVNDKYSENYDDSPNEYSDNDQSLADQYQSNQCKNDLDRSKWEDDFHLQSNIEGPIWPVNYAGTQIDHSCTPEQDWIEPNRNSQYDYMREQMVERLPPPPPPPVLPPPNRIIDVTYEEENFWDRKIKPLSPGNGNWKKTLDHIFLNVYNYVKDERELREIFGWKTFGRIETIRLIDKGSTYQVLATFKKPLGEQTPYEEPPLLLPVPNRKRSSKHRSKKRTRTPPGVEDERPSRHNHSLKLQDTDEERSTRHNRSLRQPDIDEEKSIRSNHSFRPPIRHEESIREEERQTPRIYTEEIVQQGTLIPYPHFNVQQDCENLRKSMKGLGTDEDMLIHILGNRSHDQRVNIRDTYKSMFGKDLERDVKGDTSGNFCKLLRSLLYAPVEYDCHELYRAIKGLGTSEEALIEILASRSNKRLRDINNLYPKLFKQSLEENIVNDTSGYFKKLLVALVQGQRPESNRINEQEVNKDAKELYDSGENKWGTDESKFIQILCNRSDVQLKAIFEAYHQFSKRDIEADIKSETSGSLRNGLLAIVGVMRNRPGFFVSQLKKALKGAGTNEDELNRVIISRCEVDMIQIKEEYENTMKRSLEDHVQSDTSGDYRKVLLELLKSPNQRTQKPGKKKYEDENLSDYEQPEIYEEEIVQQGTMTAAKNFDAIRDADALRKAMKGAGTDEKTIISILGNRDTSQRLEIKAAFKNKHNRDLVADLKSETSGNFSKLLEKLLLDPVELDCSELKQVVKGVGTDEEAMIEILASRSNKRIRSINETYSKMFGKTLEKDVKSDTSGDFRRLLVSLMQGHRPETTKVNADRAKQDAQSLIDASSDKFGTDKAKFNELFCNRSDSELKAIFNQFAELTGKSIEEIVKKETSGDIQKGILAIIRCIRSRPHFFAEQLQKAMKGFGTKEATLNRIIITRSEIDLVQIKVAYKHLYNCELERDISADTSGDYKKLLLEIFKDPSQRN</sequence>
<evidence type="ECO:0000256" key="2">
    <source>
        <dbReference type="ARBA" id="ARBA00004550"/>
    </source>
</evidence>
<dbReference type="GO" id="GO:0012506">
    <property type="term" value="C:vesicle membrane"/>
    <property type="evidence" value="ECO:0007669"/>
    <property type="project" value="TreeGrafter"/>
</dbReference>
<dbReference type="GO" id="GO:0005509">
    <property type="term" value="F:calcium ion binding"/>
    <property type="evidence" value="ECO:0007669"/>
    <property type="project" value="InterPro"/>
</dbReference>
<dbReference type="GO" id="GO:0043657">
    <property type="term" value="C:host cell"/>
    <property type="evidence" value="ECO:0007669"/>
    <property type="project" value="UniProtKB-SubCell"/>
</dbReference>
<feature type="compositionally biased region" description="Basic residues" evidence="15">
    <location>
        <begin position="339"/>
        <end position="353"/>
    </location>
</feature>
<keyword evidence="9 14" id="KW-0041">Annexin</keyword>
<keyword evidence="10 14" id="KW-0111">Calcium/phospholipid-binding</keyword>
<evidence type="ECO:0000256" key="14">
    <source>
        <dbReference type="RuleBase" id="RU003540"/>
    </source>
</evidence>
<dbReference type="GO" id="GO:0005544">
    <property type="term" value="F:calcium-dependent phospholipid binding"/>
    <property type="evidence" value="ECO:0007669"/>
    <property type="project" value="UniProtKB-KW"/>
</dbReference>
<dbReference type="InterPro" id="IPR001464">
    <property type="entry name" value="Annexin"/>
</dbReference>
<evidence type="ECO:0000256" key="15">
    <source>
        <dbReference type="SAM" id="MobiDB-lite"/>
    </source>
</evidence>
<dbReference type="FunFam" id="1.10.220.10:FF:000005">
    <property type="entry name" value="Annexin"/>
    <property type="match status" value="1"/>
</dbReference>
<evidence type="ECO:0000256" key="9">
    <source>
        <dbReference type="ARBA" id="ARBA00023216"/>
    </source>
</evidence>
<keyword evidence="7 14" id="KW-0106">Calcium</keyword>
<dbReference type="Pfam" id="PF13287">
    <property type="entry name" value="Fn3_assoc"/>
    <property type="match status" value="1"/>
</dbReference>
<evidence type="ECO:0000313" key="17">
    <source>
        <dbReference type="Proteomes" id="UP000663862"/>
    </source>
</evidence>
<feature type="non-terminal residue" evidence="16">
    <location>
        <position position="1"/>
    </location>
</feature>
<gene>
    <name evidence="16" type="ORF">TSG867_LOCUS22299</name>
</gene>
<dbReference type="InterPro" id="IPR018252">
    <property type="entry name" value="Annexin_repeat_CS"/>
</dbReference>
<dbReference type="SMART" id="SM00335">
    <property type="entry name" value="ANX"/>
    <property type="match status" value="8"/>
</dbReference>
<keyword evidence="5" id="KW-0479">Metal-binding</keyword>
<dbReference type="InterPro" id="IPR018502">
    <property type="entry name" value="Annexin_repeat"/>
</dbReference>
<accession>A0A820WJH3</accession>
<dbReference type="FunFam" id="1.10.220.10:FF:000002">
    <property type="entry name" value="Annexin"/>
    <property type="match status" value="2"/>
</dbReference>
<protein>
    <recommendedName>
        <fullName evidence="13 14">Annexin</fullName>
    </recommendedName>
</protein>
<comment type="similarity">
    <text evidence="3 14">Belongs to the annexin family.</text>
</comment>
<keyword evidence="6 14" id="KW-0677">Repeat</keyword>
<comment type="caution">
    <text evidence="16">The sequence shown here is derived from an EMBL/GenBank/DDBJ whole genome shotgun (WGS) entry which is preliminary data.</text>
</comment>
<dbReference type="Proteomes" id="UP000663862">
    <property type="component" value="Unassembled WGS sequence"/>
</dbReference>
<dbReference type="GO" id="GO:0005576">
    <property type="term" value="C:extracellular region"/>
    <property type="evidence" value="ECO:0007669"/>
    <property type="project" value="UniProtKB-SubCell"/>
</dbReference>
<dbReference type="AlphaFoldDB" id="A0A820WJH3"/>
<feature type="compositionally biased region" description="Basic and acidic residues" evidence="15">
    <location>
        <begin position="371"/>
        <end position="381"/>
    </location>
</feature>
<keyword evidence="8" id="KW-0007">Acetylation</keyword>
<comment type="function">
    <text evidence="11">Involved in reproduction of the worm. Involved in host-parasite interaction. Delivered into the host cell by means of parasite exosomes. Binds to acidic phospholipid membranes in a calcium-dependent manner in vitro. Causes aggregation of liposomes in the presence of calcium, but not in its absence. Likely to promote membrane fusion. May provide structural integrity within the tegument.</text>
</comment>
<dbReference type="PROSITE" id="PS00223">
    <property type="entry name" value="ANNEXIN_1"/>
    <property type="match status" value="4"/>
</dbReference>
<reference evidence="16" key="1">
    <citation type="submission" date="2021-02" db="EMBL/GenBank/DDBJ databases">
        <authorList>
            <person name="Nowell W R."/>
        </authorList>
    </citation>
    <scope>NUCLEOTIDE SEQUENCE</scope>
</reference>
<evidence type="ECO:0000256" key="7">
    <source>
        <dbReference type="ARBA" id="ARBA00022837"/>
    </source>
</evidence>
<dbReference type="SUPFAM" id="SSF47874">
    <property type="entry name" value="Annexin"/>
    <property type="match status" value="2"/>
</dbReference>
<evidence type="ECO:0000256" key="3">
    <source>
        <dbReference type="ARBA" id="ARBA00007831"/>
    </source>
</evidence>
<evidence type="ECO:0000256" key="6">
    <source>
        <dbReference type="ARBA" id="ARBA00022737"/>
    </source>
</evidence>
<dbReference type="PRINTS" id="PR00196">
    <property type="entry name" value="ANNEXIN"/>
</dbReference>
<dbReference type="EMBL" id="CAJOBQ010001804">
    <property type="protein sequence ID" value="CAF4517087.1"/>
    <property type="molecule type" value="Genomic_DNA"/>
</dbReference>
<evidence type="ECO:0000256" key="13">
    <source>
        <dbReference type="ARBA" id="ARBA00077076"/>
    </source>
</evidence>
<evidence type="ECO:0000256" key="8">
    <source>
        <dbReference type="ARBA" id="ARBA00022990"/>
    </source>
</evidence>
<dbReference type="PANTHER" id="PTHR10502:SF102">
    <property type="entry name" value="ANNEXIN B11"/>
    <property type="match status" value="1"/>
</dbReference>
<feature type="compositionally biased region" description="Basic and acidic residues" evidence="15">
    <location>
        <begin position="388"/>
        <end position="398"/>
    </location>
</feature>
<evidence type="ECO:0000256" key="10">
    <source>
        <dbReference type="ARBA" id="ARBA00023302"/>
    </source>
</evidence>
<dbReference type="InterPro" id="IPR026876">
    <property type="entry name" value="Fn3_assoc_repeat"/>
</dbReference>
<evidence type="ECO:0000256" key="1">
    <source>
        <dbReference type="ARBA" id="ARBA00004340"/>
    </source>
</evidence>
<dbReference type="Gene3D" id="1.10.220.10">
    <property type="entry name" value="Annexin"/>
    <property type="match status" value="9"/>
</dbReference>